<protein>
    <submittedName>
        <fullName evidence="5">Acetyl esterase/lipase</fullName>
    </submittedName>
</protein>
<dbReference type="PROSITE" id="PS51257">
    <property type="entry name" value="PROKAR_LIPOPROTEIN"/>
    <property type="match status" value="1"/>
</dbReference>
<feature type="signal peptide" evidence="3">
    <location>
        <begin position="1"/>
        <end position="19"/>
    </location>
</feature>
<dbReference type="PANTHER" id="PTHR48081">
    <property type="entry name" value="AB HYDROLASE SUPERFAMILY PROTEIN C4A8.06C"/>
    <property type="match status" value="1"/>
</dbReference>
<dbReference type="Gene3D" id="3.40.50.1820">
    <property type="entry name" value="alpha/beta hydrolase"/>
    <property type="match status" value="1"/>
</dbReference>
<organism evidence="5 6">
    <name type="scientific">Acetoanaerobium noterae</name>
    <dbReference type="NCBI Taxonomy" id="745369"/>
    <lineage>
        <taxon>Bacteria</taxon>
        <taxon>Bacillati</taxon>
        <taxon>Bacillota</taxon>
        <taxon>Clostridia</taxon>
        <taxon>Peptostreptococcales</taxon>
        <taxon>Filifactoraceae</taxon>
        <taxon>Acetoanaerobium</taxon>
    </lineage>
</organism>
<dbReference type="GO" id="GO:0016787">
    <property type="term" value="F:hydrolase activity"/>
    <property type="evidence" value="ECO:0007669"/>
    <property type="project" value="UniProtKB-KW"/>
</dbReference>
<dbReference type="PROSITE" id="PS01173">
    <property type="entry name" value="LIPASE_GDXG_HIS"/>
    <property type="match status" value="1"/>
</dbReference>
<feature type="chain" id="PRO_5039297476" evidence="3">
    <location>
        <begin position="20"/>
        <end position="316"/>
    </location>
</feature>
<proteinExistence type="inferred from homology"/>
<dbReference type="EMBL" id="FUYN01000002">
    <property type="protein sequence ID" value="SKB36491.1"/>
    <property type="molecule type" value="Genomic_DNA"/>
</dbReference>
<dbReference type="SUPFAM" id="SSF53474">
    <property type="entry name" value="alpha/beta-Hydrolases"/>
    <property type="match status" value="1"/>
</dbReference>
<dbReference type="Pfam" id="PF20434">
    <property type="entry name" value="BD-FAE"/>
    <property type="match status" value="1"/>
</dbReference>
<evidence type="ECO:0000256" key="3">
    <source>
        <dbReference type="SAM" id="SignalP"/>
    </source>
</evidence>
<evidence type="ECO:0000256" key="2">
    <source>
        <dbReference type="ARBA" id="ARBA00022801"/>
    </source>
</evidence>
<dbReference type="InterPro" id="IPR049492">
    <property type="entry name" value="BD-FAE-like_dom"/>
</dbReference>
<keyword evidence="3" id="KW-0732">Signal</keyword>
<evidence type="ECO:0000313" key="6">
    <source>
        <dbReference type="Proteomes" id="UP000243406"/>
    </source>
</evidence>
<name>A0A1T5AN85_9FIRM</name>
<accession>A0A1T5AN85</accession>
<evidence type="ECO:0000313" key="5">
    <source>
        <dbReference type="EMBL" id="SKB36491.1"/>
    </source>
</evidence>
<dbReference type="PANTHER" id="PTHR48081:SF13">
    <property type="entry name" value="ALPHA_BETA HYDROLASE"/>
    <property type="match status" value="1"/>
</dbReference>
<comment type="similarity">
    <text evidence="1">Belongs to the 'GDXG' lipolytic enzyme family.</text>
</comment>
<dbReference type="InterPro" id="IPR050300">
    <property type="entry name" value="GDXG_lipolytic_enzyme"/>
</dbReference>
<dbReference type="InterPro" id="IPR002168">
    <property type="entry name" value="Lipase_GDXG_HIS_AS"/>
</dbReference>
<evidence type="ECO:0000259" key="4">
    <source>
        <dbReference type="Pfam" id="PF20434"/>
    </source>
</evidence>
<sequence length="316" mass="33939">MKKLTVLTLALVLASFSFVGCTKPEGGGLGGSSLDTSKYTNKYVDIAYADKSQTQKLDIYLPNEGEGPFPVIVAIHGGAFKMGSKTGGDLTSMFESLNRGYAVVAVDYRLSGEAIFPAAVNDIKASIRFIRQNASDYNLNPDKIALWGDSAGGNLASIAGTTGGTDELYDPSLGYENISDDVTAVVDWFGPINFLEMDSQFEESGITPKFGKTSSDSSPESAYIGNLITNAKDIVAKSNPETYISKDDPAFLIEHGTKDANVPVQQSINFAQKLQSVLGNEKVELILLEGASHGGVQFEDNSNLDKVFEFLDKHMK</sequence>
<feature type="domain" description="BD-FAE-like" evidence="4">
    <location>
        <begin position="57"/>
        <end position="274"/>
    </location>
</feature>
<keyword evidence="2" id="KW-0378">Hydrolase</keyword>
<evidence type="ECO:0000256" key="1">
    <source>
        <dbReference type="ARBA" id="ARBA00010515"/>
    </source>
</evidence>
<dbReference type="RefSeq" id="WP_079588983.1">
    <property type="nucleotide sequence ID" value="NZ_FUYN01000002.1"/>
</dbReference>
<reference evidence="6" key="1">
    <citation type="submission" date="2017-02" db="EMBL/GenBank/DDBJ databases">
        <authorList>
            <person name="Varghese N."/>
            <person name="Submissions S."/>
        </authorList>
    </citation>
    <scope>NUCLEOTIDE SEQUENCE [LARGE SCALE GENOMIC DNA]</scope>
    <source>
        <strain evidence="6">ATCC 35199</strain>
    </source>
</reference>
<gene>
    <name evidence="5" type="ORF">SAMN02745120_1051</name>
</gene>
<dbReference type="InterPro" id="IPR029058">
    <property type="entry name" value="AB_hydrolase_fold"/>
</dbReference>
<keyword evidence="6" id="KW-1185">Reference proteome</keyword>
<dbReference type="Proteomes" id="UP000243406">
    <property type="component" value="Unassembled WGS sequence"/>
</dbReference>
<dbReference type="AlphaFoldDB" id="A0A1T5AN85"/>
<dbReference type="OrthoDB" id="24847at2"/>